<organism evidence="2 3">
    <name type="scientific">Halovivax ruber (strain DSM 18193 / JCM 13892 / XH-70)</name>
    <dbReference type="NCBI Taxonomy" id="797302"/>
    <lineage>
        <taxon>Archaea</taxon>
        <taxon>Methanobacteriati</taxon>
        <taxon>Methanobacteriota</taxon>
        <taxon>Stenosarchaea group</taxon>
        <taxon>Halobacteria</taxon>
        <taxon>Halobacteriales</taxon>
        <taxon>Natrialbaceae</taxon>
        <taxon>Halovivax</taxon>
    </lineage>
</organism>
<dbReference type="RefSeq" id="WP_015300121.1">
    <property type="nucleotide sequence ID" value="NC_019964.1"/>
</dbReference>
<dbReference type="AlphaFoldDB" id="L0IBX3"/>
<feature type="region of interest" description="Disordered" evidence="1">
    <location>
        <begin position="81"/>
        <end position="116"/>
    </location>
</feature>
<dbReference type="Proteomes" id="UP000010846">
    <property type="component" value="Chromosome"/>
</dbReference>
<name>L0IBX3_HALRX</name>
<evidence type="ECO:0000256" key="1">
    <source>
        <dbReference type="SAM" id="MobiDB-lite"/>
    </source>
</evidence>
<evidence type="ECO:0000313" key="3">
    <source>
        <dbReference type="Proteomes" id="UP000010846"/>
    </source>
</evidence>
<evidence type="ECO:0000313" key="2">
    <source>
        <dbReference type="EMBL" id="AGB15452.1"/>
    </source>
</evidence>
<protein>
    <recommendedName>
        <fullName evidence="4">KEOPS complex Pcc1-like subunit</fullName>
    </recommendedName>
</protein>
<dbReference type="KEGG" id="hru:Halru_0826"/>
<dbReference type="GeneID" id="14375080"/>
<keyword evidence="3" id="KW-1185">Reference proteome</keyword>
<dbReference type="STRING" id="797302.Halru_0826"/>
<feature type="compositionally biased region" description="Polar residues" evidence="1">
    <location>
        <begin position="106"/>
        <end position="116"/>
    </location>
</feature>
<dbReference type="NCBIfam" id="NF011470">
    <property type="entry name" value="PRK14887.1"/>
    <property type="match status" value="1"/>
</dbReference>
<gene>
    <name evidence="2" type="ordered locus">Halru_0826</name>
</gene>
<dbReference type="OrthoDB" id="107316at2157"/>
<reference evidence="2" key="1">
    <citation type="submission" date="2011-09" db="EMBL/GenBank/DDBJ databases">
        <title>Complete sequence of Halovivax ruber XH-70.</title>
        <authorList>
            <consortium name="US DOE Joint Genome Institute"/>
            <person name="Lucas S."/>
            <person name="Han J."/>
            <person name="Lapidus A."/>
            <person name="Cheng J.-F."/>
            <person name="Goodwin L."/>
            <person name="Pitluck S."/>
            <person name="Peters L."/>
            <person name="Mikhailova N."/>
            <person name="Davenport K."/>
            <person name="Detter J.C."/>
            <person name="Han C."/>
            <person name="Tapia R."/>
            <person name="Land M."/>
            <person name="Hauser L."/>
            <person name="Kyrpides N."/>
            <person name="Ivanova N."/>
            <person name="Pagani I."/>
            <person name="Sproer C."/>
            <person name="Anderson I."/>
            <person name="Woyke T."/>
        </authorList>
    </citation>
    <scope>NUCLEOTIDE SEQUENCE</scope>
    <source>
        <strain evidence="2">XH-70</strain>
    </source>
</reference>
<dbReference type="EMBL" id="CP003050">
    <property type="protein sequence ID" value="AGB15452.1"/>
    <property type="molecule type" value="Genomic_DNA"/>
</dbReference>
<proteinExistence type="predicted"/>
<evidence type="ECO:0008006" key="4">
    <source>
        <dbReference type="Google" id="ProtNLM"/>
    </source>
</evidence>
<accession>L0IBX3</accession>
<dbReference type="eggNOG" id="arCOG01354">
    <property type="taxonomic scope" value="Archaea"/>
</dbReference>
<dbReference type="HOGENOM" id="CLU_169408_1_0_2"/>
<feature type="compositionally biased region" description="Low complexity" evidence="1">
    <location>
        <begin position="92"/>
        <end position="105"/>
    </location>
</feature>
<sequence>MTRRATIRTAHAEPETIAAALAPDNTDEMATRVEPAGDDTAATDAGDRVVVTTIERDATSGLQATVDDTLVNLAVADQVASLAHDEPDTRPASGAETSTEAASTADQPTTDTNDTL</sequence>